<dbReference type="Proteomes" id="UP000823912">
    <property type="component" value="Unassembled WGS sequence"/>
</dbReference>
<dbReference type="InterPro" id="IPR013783">
    <property type="entry name" value="Ig-like_fold"/>
</dbReference>
<dbReference type="PANTHER" id="PTHR33307:SF6">
    <property type="entry name" value="ALPHA-RHAMNOSIDASE (EUROFUNG)-RELATED"/>
    <property type="match status" value="1"/>
</dbReference>
<protein>
    <submittedName>
        <fullName evidence="1">Uncharacterized protein</fullName>
    </submittedName>
</protein>
<dbReference type="Gene3D" id="2.60.40.10">
    <property type="entry name" value="Immunoglobulins"/>
    <property type="match status" value="1"/>
</dbReference>
<evidence type="ECO:0000313" key="2">
    <source>
        <dbReference type="Proteomes" id="UP000823912"/>
    </source>
</evidence>
<comment type="caution">
    <text evidence="1">The sequence shown here is derived from an EMBL/GenBank/DDBJ whole genome shotgun (WGS) entry which is preliminary data.</text>
</comment>
<dbReference type="PANTHER" id="PTHR33307">
    <property type="entry name" value="ALPHA-RHAMNOSIDASE (EUROFUNG)"/>
    <property type="match status" value="1"/>
</dbReference>
<reference evidence="1" key="2">
    <citation type="journal article" date="2021" name="PeerJ">
        <title>Extensive microbial diversity within the chicken gut microbiome revealed by metagenomics and culture.</title>
        <authorList>
            <person name="Gilroy R."/>
            <person name="Ravi A."/>
            <person name="Getino M."/>
            <person name="Pursley I."/>
            <person name="Horton D.L."/>
            <person name="Alikhan N.F."/>
            <person name="Baker D."/>
            <person name="Gharbi K."/>
            <person name="Hall N."/>
            <person name="Watson M."/>
            <person name="Adriaenssens E.M."/>
            <person name="Foster-Nyarko E."/>
            <person name="Jarju S."/>
            <person name="Secka A."/>
            <person name="Antonio M."/>
            <person name="Oren A."/>
            <person name="Chaudhuri R.R."/>
            <person name="La Ragione R."/>
            <person name="Hildebrand F."/>
            <person name="Pallen M.J."/>
        </authorList>
    </citation>
    <scope>NUCLEOTIDE SEQUENCE</scope>
    <source>
        <strain evidence="1">ChiSjej5B23-6657</strain>
    </source>
</reference>
<name>A0A9D1E8J6_9FIRM</name>
<sequence length="68" mass="8079">MEEYPIPQELESRQRIGWKVELWDEKGQPAGWSEEAFFEMGLLDPVEWKAQWIDPEEVRLSDPYQPAS</sequence>
<accession>A0A9D1E8J6</accession>
<gene>
    <name evidence="1" type="ORF">IAA55_03740</name>
</gene>
<dbReference type="Pfam" id="PF25788">
    <property type="entry name" value="Ig_Rha78A_N"/>
    <property type="match status" value="1"/>
</dbReference>
<organism evidence="1 2">
    <name type="scientific">Candidatus Pullilachnospira gallistercoris</name>
    <dbReference type="NCBI Taxonomy" id="2840911"/>
    <lineage>
        <taxon>Bacteria</taxon>
        <taxon>Bacillati</taxon>
        <taxon>Bacillota</taxon>
        <taxon>Clostridia</taxon>
        <taxon>Lachnospirales</taxon>
        <taxon>Lachnospiraceae</taxon>
        <taxon>Lachnospiraceae incertae sedis</taxon>
        <taxon>Candidatus Pullilachnospira</taxon>
    </lineage>
</organism>
<evidence type="ECO:0000313" key="1">
    <source>
        <dbReference type="EMBL" id="HIR70374.1"/>
    </source>
</evidence>
<proteinExistence type="predicted"/>
<dbReference type="AlphaFoldDB" id="A0A9D1E8J6"/>
<dbReference type="EMBL" id="DVHM01000058">
    <property type="protein sequence ID" value="HIR70374.1"/>
    <property type="molecule type" value="Genomic_DNA"/>
</dbReference>
<dbReference type="InterPro" id="IPR016007">
    <property type="entry name" value="Alpha_rhamnosid"/>
</dbReference>
<reference evidence="1" key="1">
    <citation type="submission" date="2020-10" db="EMBL/GenBank/DDBJ databases">
        <authorList>
            <person name="Gilroy R."/>
        </authorList>
    </citation>
    <scope>NUCLEOTIDE SEQUENCE</scope>
    <source>
        <strain evidence="1">ChiSjej5B23-6657</strain>
    </source>
</reference>